<reference evidence="2 3" key="1">
    <citation type="submission" date="2018-11" db="EMBL/GenBank/DDBJ databases">
        <title>The genome draft of YIM 96095.</title>
        <authorList>
            <person name="Tang S.-K."/>
            <person name="Chunyu W.-X."/>
            <person name="Feng Y.-Z."/>
        </authorList>
    </citation>
    <scope>NUCLEOTIDE SEQUENCE [LARGE SCALE GENOMIC DNA]</scope>
    <source>
        <strain evidence="2 3">YIM 96095</strain>
    </source>
</reference>
<dbReference type="Proteomes" id="UP000269198">
    <property type="component" value="Unassembled WGS sequence"/>
</dbReference>
<sequence>MDKNEPAFEVDDLPVDVFSLSGESLTVESLTSGHGTPENGASCFEDDPTGSLSCTS</sequence>
<dbReference type="OrthoDB" id="4246247at2"/>
<organism evidence="2 3">
    <name type="scientific">Halostreptopolyspora alba</name>
    <dbReference type="NCBI Taxonomy" id="2487137"/>
    <lineage>
        <taxon>Bacteria</taxon>
        <taxon>Bacillati</taxon>
        <taxon>Actinomycetota</taxon>
        <taxon>Actinomycetes</taxon>
        <taxon>Streptosporangiales</taxon>
        <taxon>Nocardiopsidaceae</taxon>
        <taxon>Halostreptopolyspora</taxon>
    </lineage>
</organism>
<dbReference type="EMBL" id="RJMB01000004">
    <property type="protein sequence ID" value="RNL86003.1"/>
    <property type="molecule type" value="Genomic_DNA"/>
</dbReference>
<comment type="caution">
    <text evidence="2">The sequence shown here is derived from an EMBL/GenBank/DDBJ whole genome shotgun (WGS) entry which is preliminary data.</text>
</comment>
<dbReference type="NCBIfam" id="NF033399">
    <property type="entry name" value="thiazolyl_GetA"/>
    <property type="match status" value="1"/>
</dbReference>
<proteinExistence type="predicted"/>
<dbReference type="AlphaFoldDB" id="A0A3N0EDT6"/>
<feature type="region of interest" description="Disordered" evidence="1">
    <location>
        <begin position="28"/>
        <end position="56"/>
    </location>
</feature>
<dbReference type="RefSeq" id="WP_123200197.1">
    <property type="nucleotide sequence ID" value="NZ_RJMB01000004.1"/>
</dbReference>
<accession>A0A3N0EDT6</accession>
<gene>
    <name evidence="2" type="ORF">EFW17_05535</name>
</gene>
<name>A0A3N0EDT6_9ACTN</name>
<evidence type="ECO:0000313" key="2">
    <source>
        <dbReference type="EMBL" id="RNL86003.1"/>
    </source>
</evidence>
<protein>
    <submittedName>
        <fullName evidence="2">GE37468 family thiazolyl peptide</fullName>
    </submittedName>
</protein>
<keyword evidence="3" id="KW-1185">Reference proteome</keyword>
<evidence type="ECO:0000256" key="1">
    <source>
        <dbReference type="SAM" id="MobiDB-lite"/>
    </source>
</evidence>
<evidence type="ECO:0000313" key="3">
    <source>
        <dbReference type="Proteomes" id="UP000269198"/>
    </source>
</evidence>